<accession>A0A0F9HNV9</accession>
<reference evidence="1" key="1">
    <citation type="journal article" date="2015" name="Nature">
        <title>Complex archaea that bridge the gap between prokaryotes and eukaryotes.</title>
        <authorList>
            <person name="Spang A."/>
            <person name="Saw J.H."/>
            <person name="Jorgensen S.L."/>
            <person name="Zaremba-Niedzwiedzka K."/>
            <person name="Martijn J."/>
            <person name="Lind A.E."/>
            <person name="van Eijk R."/>
            <person name="Schleper C."/>
            <person name="Guy L."/>
            <person name="Ettema T.J."/>
        </authorList>
    </citation>
    <scope>NUCLEOTIDE SEQUENCE</scope>
</reference>
<dbReference type="AlphaFoldDB" id="A0A0F9HNV9"/>
<dbReference type="Pfam" id="PF13557">
    <property type="entry name" value="Phenol_MetA_deg"/>
    <property type="match status" value="1"/>
</dbReference>
<organism evidence="1">
    <name type="scientific">marine sediment metagenome</name>
    <dbReference type="NCBI Taxonomy" id="412755"/>
    <lineage>
        <taxon>unclassified sequences</taxon>
        <taxon>metagenomes</taxon>
        <taxon>ecological metagenomes</taxon>
    </lineage>
</organism>
<dbReference type="EMBL" id="LAZR01023939">
    <property type="protein sequence ID" value="KKL76797.1"/>
    <property type="molecule type" value="Genomic_DNA"/>
</dbReference>
<evidence type="ECO:0000313" key="1">
    <source>
        <dbReference type="EMBL" id="KKL76797.1"/>
    </source>
</evidence>
<proteinExistence type="predicted"/>
<gene>
    <name evidence="1" type="ORF">LCGC14_2041310</name>
</gene>
<sequence length="304" mass="32856">MNKIFMLITLLFFCFATAGKALAQGDGPRAYLPVPVGTNILTPFWLGLSANRGLDDFLVVKDAEFDTNVFSLMYTRTISVAGNLGGIFAVLPAGKVDGGIPGTGFEGKSSGMADVFVGMNVALFGAPAYGPKEFATYKPETALSVLAGFFAPTGKYDSDKVINLGANRWAFRLGLPFLHIFGWGPGKITTLELTPSVWFFTDNDDPCNADKLEQKPVLKLEGHFTRDFSPMFWGSLDALYTLGGETRVDGVDQDNSQSSLALGATLGVNLSRTLGLQATYGKIVDHNESGMDGSMWRIKFSYMF</sequence>
<name>A0A0F9HNV9_9ZZZZ</name>
<dbReference type="InterPro" id="IPR025737">
    <property type="entry name" value="FApF"/>
</dbReference>
<evidence type="ECO:0008006" key="2">
    <source>
        <dbReference type="Google" id="ProtNLM"/>
    </source>
</evidence>
<protein>
    <recommendedName>
        <fullName evidence="2">Transporter</fullName>
    </recommendedName>
</protein>
<comment type="caution">
    <text evidence="1">The sequence shown here is derived from an EMBL/GenBank/DDBJ whole genome shotgun (WGS) entry which is preliminary data.</text>
</comment>